<gene>
    <name evidence="2" type="ORF">LX73_0467</name>
</gene>
<name>A0A5D3YRK2_9BACT</name>
<evidence type="ECO:0000256" key="1">
    <source>
        <dbReference type="SAM" id="Phobius"/>
    </source>
</evidence>
<feature type="transmembrane region" description="Helical" evidence="1">
    <location>
        <begin position="12"/>
        <end position="33"/>
    </location>
</feature>
<proteinExistence type="predicted"/>
<reference evidence="2 3" key="1">
    <citation type="submission" date="2019-07" db="EMBL/GenBank/DDBJ databases">
        <title>Genomic Encyclopedia of Archaeal and Bacterial Type Strains, Phase II (KMG-II): from individual species to whole genera.</title>
        <authorList>
            <person name="Goeker M."/>
        </authorList>
    </citation>
    <scope>NUCLEOTIDE SEQUENCE [LARGE SCALE GENOMIC DNA]</scope>
    <source>
        <strain evidence="2 3">DSM 21935</strain>
    </source>
</reference>
<feature type="transmembrane region" description="Helical" evidence="1">
    <location>
        <begin position="38"/>
        <end position="56"/>
    </location>
</feature>
<keyword evidence="1" id="KW-1133">Transmembrane helix</keyword>
<dbReference type="Proteomes" id="UP000324595">
    <property type="component" value="Unassembled WGS sequence"/>
</dbReference>
<dbReference type="OrthoDB" id="1525181at2"/>
<comment type="caution">
    <text evidence="2">The sequence shown here is derived from an EMBL/GenBank/DDBJ whole genome shotgun (WGS) entry which is preliminary data.</text>
</comment>
<dbReference type="AlphaFoldDB" id="A0A5D3YRK2"/>
<protein>
    <submittedName>
        <fullName evidence="2">Uncharacterized protein</fullName>
    </submittedName>
</protein>
<evidence type="ECO:0000313" key="2">
    <source>
        <dbReference type="EMBL" id="TYP95171.1"/>
    </source>
</evidence>
<feature type="transmembrane region" description="Helical" evidence="1">
    <location>
        <begin position="76"/>
        <end position="100"/>
    </location>
</feature>
<evidence type="ECO:0000313" key="3">
    <source>
        <dbReference type="Proteomes" id="UP000324595"/>
    </source>
</evidence>
<organism evidence="2 3">
    <name type="scientific">Fodinibius salinus</name>
    <dbReference type="NCBI Taxonomy" id="860790"/>
    <lineage>
        <taxon>Bacteria</taxon>
        <taxon>Pseudomonadati</taxon>
        <taxon>Balneolota</taxon>
        <taxon>Balneolia</taxon>
        <taxon>Balneolales</taxon>
        <taxon>Balneolaceae</taxon>
        <taxon>Fodinibius</taxon>
    </lineage>
</organism>
<keyword evidence="1" id="KW-0812">Transmembrane</keyword>
<dbReference type="EMBL" id="VNHY01000001">
    <property type="protein sequence ID" value="TYP95171.1"/>
    <property type="molecule type" value="Genomic_DNA"/>
</dbReference>
<accession>A0A5D3YRK2</accession>
<keyword evidence="3" id="KW-1185">Reference proteome</keyword>
<sequence>MSWFKDVLVDTLATLTIIATVLIGHPILTWLVWGYTGLLLLVKFFVLFGGDFLNLMDKADTKAPEWYNHMLYGTNTAVLCWFSWWYLGIAWGAIWVISFITQQKINASRAD</sequence>
<dbReference type="RefSeq" id="WP_148897848.1">
    <property type="nucleotide sequence ID" value="NZ_VNHY01000001.1"/>
</dbReference>
<keyword evidence="1" id="KW-0472">Membrane</keyword>